<evidence type="ECO:0000256" key="6">
    <source>
        <dbReference type="SAM" id="Phobius"/>
    </source>
</evidence>
<keyword evidence="2 6" id="KW-0812">Transmembrane</keyword>
<evidence type="ECO:0000256" key="1">
    <source>
        <dbReference type="ARBA" id="ARBA00004141"/>
    </source>
</evidence>
<dbReference type="PROSITE" id="PS50801">
    <property type="entry name" value="STAS"/>
    <property type="match status" value="1"/>
</dbReference>
<proteinExistence type="predicted"/>
<evidence type="ECO:0000313" key="8">
    <source>
        <dbReference type="Proteomes" id="UP000887563"/>
    </source>
</evidence>
<dbReference type="InterPro" id="IPR018045">
    <property type="entry name" value="S04_transporter_CS"/>
</dbReference>
<evidence type="ECO:0000256" key="2">
    <source>
        <dbReference type="ARBA" id="ARBA00022692"/>
    </source>
</evidence>
<dbReference type="InterPro" id="IPR011547">
    <property type="entry name" value="SLC26A/SulP_dom"/>
</dbReference>
<evidence type="ECO:0000259" key="7">
    <source>
        <dbReference type="PROSITE" id="PS50801"/>
    </source>
</evidence>
<feature type="transmembrane region" description="Helical" evidence="6">
    <location>
        <begin position="554"/>
        <end position="582"/>
    </location>
</feature>
<reference evidence="9" key="1">
    <citation type="submission" date="2022-11" db="UniProtKB">
        <authorList>
            <consortium name="WormBaseParasite"/>
        </authorList>
    </citation>
    <scope>IDENTIFICATION</scope>
</reference>
<sequence length="887" mass="100612">MSVKIHPKIVVDTGNGNEKNTKIQNDKSNENSHYCINNASNSASLYFSTQHKQFRKSMAQDAEDGPDFLDVEQHGWNLNSPLYTSRPPMNQEEFDKRFCYRTPRNSNILKERASALLRYYYRPCLSGRSLTNFFLNFFPILQWLPNYEWKNWFASDIIGGIVTGVMHVPQGIAYAQLAGVDAVVGLYTSFFPPLIYMFFGTSRHNSIGSFAVVALMSNVAMNRLFDARGEFLPPLFPPIIVSSTLACCIGLVTLAMGILRLDMISTYFSDQVVAGFTTGASVHVFAAQLKFIFGLSGLPARSGAGNLIMKFYDICKRIPQIHIPTFTVSVISISKFNLFFRQLKQAELKRKFPPASSFINKFIFLVLLCIGKEFLNPLLKKNFKLNVPIPFELFLMVLGTFLSFLFHGHSKYGLEIVDHIPAGIPTPIMPDLTLLPELLPDAIAIAGVVMAVHISLAKIIAKKKCYRVDPGQELFALGFSSTLSSFFPVYPVSCSLGRTLVNVEANTKTQLSTIFSCTFLAACVLSSIIIVALKGIFRKIADLRRLWPLSRIDFSIWLVSFVSTVCWDVSQGLVISIGFALLTTVFRTQWPRWHFLANLSGTNDFRDAERYELIHTFPGICIFRFDSPLLFTNVDNFKETIHKAFQRWKRYQGAQLGLHVVGSTLRLRQTASTPSLQIFTKFGSNGIVVPANLSPQSNLQRKRDDDDEYKKNERQPEDEDTEANTEAFPQDFNNQKTLEKIENERQPEDEDTEANTEAFPQDFNNQKTLEKIGSFDSPQHLHFIVDCSGFTFVDCMGVNALKEIFTEMRQQRVRVYFAAAKAPVRDLFEKCGFYEYVPKRNFYPTIRDAVAIARMRRNASSQNLLEESVIHRVYDEIETMQITQPEQ</sequence>
<feature type="compositionally biased region" description="Basic and acidic residues" evidence="5">
    <location>
        <begin position="19"/>
        <end position="30"/>
    </location>
</feature>
<feature type="transmembrane region" description="Helical" evidence="6">
    <location>
        <begin position="473"/>
        <end position="493"/>
    </location>
</feature>
<feature type="region of interest" description="Disordered" evidence="5">
    <location>
        <begin position="690"/>
        <end position="763"/>
    </location>
</feature>
<dbReference type="GO" id="GO:0008271">
    <property type="term" value="F:secondary active sulfate transmembrane transporter activity"/>
    <property type="evidence" value="ECO:0007669"/>
    <property type="project" value="InterPro"/>
</dbReference>
<protein>
    <submittedName>
        <fullName evidence="9">STAS domain-containing protein</fullName>
    </submittedName>
</protein>
<dbReference type="InterPro" id="IPR001902">
    <property type="entry name" value="SLC26A/SulP_fam"/>
</dbReference>
<dbReference type="Gene3D" id="3.30.750.24">
    <property type="entry name" value="STAS domain"/>
    <property type="match status" value="1"/>
</dbReference>
<feature type="transmembrane region" description="Helical" evidence="6">
    <location>
        <begin position="442"/>
        <end position="461"/>
    </location>
</feature>
<keyword evidence="3 6" id="KW-1133">Transmembrane helix</keyword>
<feature type="transmembrane region" description="Helical" evidence="6">
    <location>
        <begin position="173"/>
        <end position="199"/>
    </location>
</feature>
<feature type="compositionally biased region" description="Basic and acidic residues" evidence="5">
    <location>
        <begin position="701"/>
        <end position="715"/>
    </location>
</feature>
<evidence type="ECO:0000256" key="3">
    <source>
        <dbReference type="ARBA" id="ARBA00022989"/>
    </source>
</evidence>
<evidence type="ECO:0000313" key="9">
    <source>
        <dbReference type="WBParaSite" id="Minc3s00391g11492"/>
    </source>
</evidence>
<dbReference type="Proteomes" id="UP000887563">
    <property type="component" value="Unplaced"/>
</dbReference>
<dbReference type="Pfam" id="PF00916">
    <property type="entry name" value="Sulfate_transp"/>
    <property type="match status" value="1"/>
</dbReference>
<feature type="transmembrane region" description="Helical" evidence="6">
    <location>
        <begin position="387"/>
        <end position="406"/>
    </location>
</feature>
<keyword evidence="8" id="KW-1185">Reference proteome</keyword>
<keyword evidence="4 6" id="KW-0472">Membrane</keyword>
<dbReference type="PROSITE" id="PS01130">
    <property type="entry name" value="SLC26A"/>
    <property type="match status" value="1"/>
</dbReference>
<dbReference type="CDD" id="cd07042">
    <property type="entry name" value="STAS_SulP_like_sulfate_transporter"/>
    <property type="match status" value="1"/>
</dbReference>
<dbReference type="PANTHER" id="PTHR11814">
    <property type="entry name" value="SULFATE TRANSPORTER"/>
    <property type="match status" value="1"/>
</dbReference>
<organism evidence="8 9">
    <name type="scientific">Meloidogyne incognita</name>
    <name type="common">Southern root-knot nematode worm</name>
    <name type="synonym">Oxyuris incognita</name>
    <dbReference type="NCBI Taxonomy" id="6306"/>
    <lineage>
        <taxon>Eukaryota</taxon>
        <taxon>Metazoa</taxon>
        <taxon>Ecdysozoa</taxon>
        <taxon>Nematoda</taxon>
        <taxon>Chromadorea</taxon>
        <taxon>Rhabditida</taxon>
        <taxon>Tylenchina</taxon>
        <taxon>Tylenchomorpha</taxon>
        <taxon>Tylenchoidea</taxon>
        <taxon>Meloidogynidae</taxon>
        <taxon>Meloidogyninae</taxon>
        <taxon>Meloidogyne</taxon>
        <taxon>Meloidogyne incognita group</taxon>
    </lineage>
</organism>
<dbReference type="Pfam" id="PF01740">
    <property type="entry name" value="STAS"/>
    <property type="match status" value="1"/>
</dbReference>
<feature type="domain" description="STAS" evidence="7">
    <location>
        <begin position="610"/>
        <end position="853"/>
    </location>
</feature>
<dbReference type="WBParaSite" id="Minc3s00391g11492">
    <property type="protein sequence ID" value="Minc3s00391g11492"/>
    <property type="gene ID" value="Minc3s00391g11492"/>
</dbReference>
<dbReference type="SUPFAM" id="SSF52091">
    <property type="entry name" value="SpoIIaa-like"/>
    <property type="match status" value="1"/>
</dbReference>
<feature type="region of interest" description="Disordered" evidence="5">
    <location>
        <begin position="1"/>
        <end position="32"/>
    </location>
</feature>
<accession>A0A914LFE3</accession>
<name>A0A914LFE3_MELIC</name>
<dbReference type="AlphaFoldDB" id="A0A914LFE3"/>
<dbReference type="InterPro" id="IPR002645">
    <property type="entry name" value="STAS_dom"/>
</dbReference>
<evidence type="ECO:0000256" key="5">
    <source>
        <dbReference type="SAM" id="MobiDB-lite"/>
    </source>
</evidence>
<feature type="transmembrane region" description="Helical" evidence="6">
    <location>
        <begin position="206"/>
        <end position="225"/>
    </location>
</feature>
<comment type="subcellular location">
    <subcellularLocation>
        <location evidence="1">Membrane</location>
        <topology evidence="1">Multi-pass membrane protein</topology>
    </subcellularLocation>
</comment>
<feature type="transmembrane region" description="Helical" evidence="6">
    <location>
        <begin position="271"/>
        <end position="293"/>
    </location>
</feature>
<feature type="compositionally biased region" description="Basic and acidic residues" evidence="5">
    <location>
        <begin position="737"/>
        <end position="746"/>
    </location>
</feature>
<evidence type="ECO:0000256" key="4">
    <source>
        <dbReference type="ARBA" id="ARBA00023136"/>
    </source>
</evidence>
<dbReference type="GO" id="GO:0016020">
    <property type="term" value="C:membrane"/>
    <property type="evidence" value="ECO:0007669"/>
    <property type="project" value="UniProtKB-SubCell"/>
</dbReference>
<feature type="transmembrane region" description="Helical" evidence="6">
    <location>
        <begin position="237"/>
        <end position="259"/>
    </location>
</feature>
<feature type="transmembrane region" description="Helical" evidence="6">
    <location>
        <begin position="513"/>
        <end position="533"/>
    </location>
</feature>
<dbReference type="InterPro" id="IPR036513">
    <property type="entry name" value="STAS_dom_sf"/>
</dbReference>